<keyword evidence="2" id="KW-0472">Membrane</keyword>
<keyword evidence="5" id="KW-1185">Reference proteome</keyword>
<feature type="transmembrane region" description="Helical" evidence="2">
    <location>
        <begin position="47"/>
        <end position="72"/>
    </location>
</feature>
<keyword evidence="2" id="KW-0812">Transmembrane</keyword>
<evidence type="ECO:0000256" key="2">
    <source>
        <dbReference type="SAM" id="Phobius"/>
    </source>
</evidence>
<dbReference type="AlphaFoldDB" id="A0A2U1TD74"/>
<proteinExistence type="predicted"/>
<gene>
    <name evidence="4" type="ORF">DF223_09375</name>
</gene>
<evidence type="ECO:0000313" key="4">
    <source>
        <dbReference type="EMBL" id="PWC06824.1"/>
    </source>
</evidence>
<feature type="region of interest" description="Disordered" evidence="1">
    <location>
        <begin position="1"/>
        <end position="40"/>
    </location>
</feature>
<reference evidence="5" key="1">
    <citation type="submission" date="2018-04" db="EMBL/GenBank/DDBJ databases">
        <authorList>
            <person name="Liu S."/>
            <person name="Wang Z."/>
            <person name="Li J."/>
        </authorList>
    </citation>
    <scope>NUCLEOTIDE SEQUENCE [LARGE SCALE GENOMIC DNA]</scope>
    <source>
        <strain evidence="5">622</strain>
    </source>
</reference>
<keyword evidence="2" id="KW-1133">Transmembrane helix</keyword>
<evidence type="ECO:0000256" key="1">
    <source>
        <dbReference type="SAM" id="MobiDB-lite"/>
    </source>
</evidence>
<dbReference type="RefSeq" id="WP_108389860.1">
    <property type="nucleotide sequence ID" value="NZ_CP026949.1"/>
</dbReference>
<accession>A0A2U1TD74</accession>
<dbReference type="KEGG" id="myl:C3E77_00505"/>
<protein>
    <submittedName>
        <fullName evidence="4">DUF4190 domain-containing protein</fullName>
    </submittedName>
</protein>
<comment type="caution">
    <text evidence="4">The sequence shown here is derived from an EMBL/GenBank/DDBJ whole genome shotgun (WGS) entry which is preliminary data.</text>
</comment>
<dbReference type="Proteomes" id="UP000244962">
    <property type="component" value="Unassembled WGS sequence"/>
</dbReference>
<feature type="compositionally biased region" description="Low complexity" evidence="1">
    <location>
        <begin position="19"/>
        <end position="40"/>
    </location>
</feature>
<name>A0A2U1TD74_9MICO</name>
<dbReference type="Pfam" id="PF13828">
    <property type="entry name" value="DUF4190"/>
    <property type="match status" value="1"/>
</dbReference>
<evidence type="ECO:0000259" key="3">
    <source>
        <dbReference type="Pfam" id="PF13828"/>
    </source>
</evidence>
<dbReference type="EMBL" id="QEFB01000009">
    <property type="protein sequence ID" value="PWC06824.1"/>
    <property type="molecule type" value="Genomic_DNA"/>
</dbReference>
<feature type="transmembrane region" description="Helical" evidence="2">
    <location>
        <begin position="84"/>
        <end position="111"/>
    </location>
</feature>
<feature type="domain" description="DUF4190" evidence="3">
    <location>
        <begin position="48"/>
        <end position="102"/>
    </location>
</feature>
<dbReference type="InterPro" id="IPR025241">
    <property type="entry name" value="DUF4190"/>
</dbReference>
<organism evidence="4 5">
    <name type="scientific">Mycetocola zhujimingii</name>
    <dbReference type="NCBI Taxonomy" id="2079792"/>
    <lineage>
        <taxon>Bacteria</taxon>
        <taxon>Bacillati</taxon>
        <taxon>Actinomycetota</taxon>
        <taxon>Actinomycetes</taxon>
        <taxon>Micrococcales</taxon>
        <taxon>Microbacteriaceae</taxon>
        <taxon>Mycetocola</taxon>
    </lineage>
</organism>
<evidence type="ECO:0000313" key="5">
    <source>
        <dbReference type="Proteomes" id="UP000244962"/>
    </source>
</evidence>
<sequence length="118" mass="12435">MSNDNYSNTPPVPNAGSNQPYAQQAPQYSAPQAQYGAPQGQPAKWNVLSIITLVSAVLGFSIISIVLGIISLNQIKKTGEQGKVLAIVGIVIGALATIGYIIAIITFIAVLNDPYMYS</sequence>